<gene>
    <name evidence="2" type="ORF">P7K49_026069</name>
</gene>
<proteinExistence type="predicted"/>
<accession>A0ABQ9UJT0</accession>
<comment type="caution">
    <text evidence="2">The sequence shown here is derived from an EMBL/GenBank/DDBJ whole genome shotgun (WGS) entry which is preliminary data.</text>
</comment>
<dbReference type="EMBL" id="JASSZA010000012">
    <property type="protein sequence ID" value="KAK2097035.1"/>
    <property type="molecule type" value="Genomic_DNA"/>
</dbReference>
<evidence type="ECO:0000313" key="2">
    <source>
        <dbReference type="EMBL" id="KAK2097035.1"/>
    </source>
</evidence>
<keyword evidence="3" id="KW-1185">Reference proteome</keyword>
<reference evidence="2 3" key="1">
    <citation type="submission" date="2023-05" db="EMBL/GenBank/DDBJ databases">
        <title>B98-5 Cell Line De Novo Hybrid Assembly: An Optical Mapping Approach.</title>
        <authorList>
            <person name="Kananen K."/>
            <person name="Auerbach J.A."/>
            <person name="Kautto E."/>
            <person name="Blachly J.S."/>
        </authorList>
    </citation>
    <scope>NUCLEOTIDE SEQUENCE [LARGE SCALE GENOMIC DNA]</scope>
    <source>
        <strain evidence="2">B95-8</strain>
        <tissue evidence="2">Cell line</tissue>
    </source>
</reference>
<evidence type="ECO:0000313" key="3">
    <source>
        <dbReference type="Proteomes" id="UP001266305"/>
    </source>
</evidence>
<organism evidence="2 3">
    <name type="scientific">Saguinus oedipus</name>
    <name type="common">Cotton-top tamarin</name>
    <name type="synonym">Oedipomidas oedipus</name>
    <dbReference type="NCBI Taxonomy" id="9490"/>
    <lineage>
        <taxon>Eukaryota</taxon>
        <taxon>Metazoa</taxon>
        <taxon>Chordata</taxon>
        <taxon>Craniata</taxon>
        <taxon>Vertebrata</taxon>
        <taxon>Euteleostomi</taxon>
        <taxon>Mammalia</taxon>
        <taxon>Eutheria</taxon>
        <taxon>Euarchontoglires</taxon>
        <taxon>Primates</taxon>
        <taxon>Haplorrhini</taxon>
        <taxon>Platyrrhini</taxon>
        <taxon>Cebidae</taxon>
        <taxon>Callitrichinae</taxon>
        <taxon>Saguinus</taxon>
    </lineage>
</organism>
<sequence length="117" mass="12633">MASQAHRRDCAPALDCLGEGKSRLTCMLMEHSEEGEAGGEHCCQDTSTFPWKQPKGSSEMLLQSKAQDSEKPEGEESSNLLKICFVPLCCQKGGVSAWLAPSEEVEKVSPANVANYA</sequence>
<evidence type="ECO:0000256" key="1">
    <source>
        <dbReference type="SAM" id="MobiDB-lite"/>
    </source>
</evidence>
<dbReference type="Proteomes" id="UP001266305">
    <property type="component" value="Unassembled WGS sequence"/>
</dbReference>
<protein>
    <submittedName>
        <fullName evidence="2">Uncharacterized protein</fullName>
    </submittedName>
</protein>
<feature type="region of interest" description="Disordered" evidence="1">
    <location>
        <begin position="52"/>
        <end position="75"/>
    </location>
</feature>
<name>A0ABQ9UJT0_SAGOE</name>